<keyword evidence="4" id="KW-1185">Reference proteome</keyword>
<evidence type="ECO:0000313" key="3">
    <source>
        <dbReference type="EMBL" id="OIN14306.1"/>
    </source>
</evidence>
<evidence type="ECO:0000313" key="4">
    <source>
        <dbReference type="Proteomes" id="UP000243073"/>
    </source>
</evidence>
<gene>
    <name evidence="3" type="ORF">BFR47_08440</name>
</gene>
<accession>A0A1J4QI40</accession>
<evidence type="ECO:0000256" key="1">
    <source>
        <dbReference type="ARBA" id="ARBA00023002"/>
    </source>
</evidence>
<dbReference type="PANTHER" id="PTHR13847:SF289">
    <property type="entry name" value="GLYCINE OXIDASE"/>
    <property type="match status" value="1"/>
</dbReference>
<dbReference type="RefSeq" id="WP_071471296.1">
    <property type="nucleotide sequence ID" value="NZ_MDKE01000002.1"/>
</dbReference>
<keyword evidence="1" id="KW-0560">Oxidoreductase</keyword>
<dbReference type="EMBL" id="MDKE01000002">
    <property type="protein sequence ID" value="OIN14306.1"/>
    <property type="molecule type" value="Genomic_DNA"/>
</dbReference>
<evidence type="ECO:0000259" key="2">
    <source>
        <dbReference type="Pfam" id="PF01266"/>
    </source>
</evidence>
<dbReference type="AlphaFoldDB" id="A0A1J4QI40"/>
<dbReference type="Gene3D" id="3.50.50.60">
    <property type="entry name" value="FAD/NAD(P)-binding domain"/>
    <property type="match status" value="2"/>
</dbReference>
<dbReference type="SUPFAM" id="SSF51905">
    <property type="entry name" value="FAD/NAD(P)-binding domain"/>
    <property type="match status" value="1"/>
</dbReference>
<dbReference type="PANTHER" id="PTHR13847">
    <property type="entry name" value="SARCOSINE DEHYDROGENASE-RELATED"/>
    <property type="match status" value="1"/>
</dbReference>
<comment type="caution">
    <text evidence="3">The sequence shown here is derived from an EMBL/GenBank/DDBJ whole genome shotgun (WGS) entry which is preliminary data.</text>
</comment>
<reference evidence="3 4" key="1">
    <citation type="submission" date="2016-07" db="EMBL/GenBank/DDBJ databases">
        <title>Draft Genome Sequence of Oceanisphaera psychrotolerans, isolated from coastal sediment samples.</title>
        <authorList>
            <person name="Zhuo S."/>
            <person name="Ruan Z."/>
        </authorList>
    </citation>
    <scope>NUCLEOTIDE SEQUENCE [LARGE SCALE GENOMIC DNA]</scope>
    <source>
        <strain evidence="3 4">LAM-WHM-ZC</strain>
    </source>
</reference>
<dbReference type="GO" id="GO:0005737">
    <property type="term" value="C:cytoplasm"/>
    <property type="evidence" value="ECO:0007669"/>
    <property type="project" value="TreeGrafter"/>
</dbReference>
<feature type="domain" description="FAD dependent oxidoreductase" evidence="2">
    <location>
        <begin position="7"/>
        <end position="395"/>
    </location>
</feature>
<name>A0A1J4QI40_9GAMM</name>
<dbReference type="Proteomes" id="UP000243073">
    <property type="component" value="Unassembled WGS sequence"/>
</dbReference>
<dbReference type="Gene3D" id="3.30.9.10">
    <property type="entry name" value="D-Amino Acid Oxidase, subunit A, domain 2"/>
    <property type="match status" value="1"/>
</dbReference>
<protein>
    <submittedName>
        <fullName evidence="3">FAD-dependent oxidoreductase</fullName>
    </submittedName>
</protein>
<dbReference type="Pfam" id="PF01266">
    <property type="entry name" value="DAO"/>
    <property type="match status" value="1"/>
</dbReference>
<dbReference type="InterPro" id="IPR036188">
    <property type="entry name" value="FAD/NAD-bd_sf"/>
</dbReference>
<dbReference type="GO" id="GO:0016491">
    <property type="term" value="F:oxidoreductase activity"/>
    <property type="evidence" value="ECO:0007669"/>
    <property type="project" value="UniProtKB-KW"/>
</dbReference>
<dbReference type="SUPFAM" id="SSF54373">
    <property type="entry name" value="FAD-linked reductases, C-terminal domain"/>
    <property type="match status" value="1"/>
</dbReference>
<proteinExistence type="predicted"/>
<sequence length="436" mass="47097">MQELNHDLVVIGGGIIGVTCAWQLTQAGYRVLLLEKNEIGQGASFGNAGHIATEQVLPLASPAVLQQLPRMLLDPLGPLRLDWRYLPRIAPWLLKLVANMRPEAQRNSSAGLRLLNEASLSAWQQLLQQAGLNRLLKEDGSLLVCESESAFAELQRHAQVLGKLGISSDPWSAHTLRRQVGGLSPAVSGGLFFPATGHVTDPYQLVAQLFVQAQAAGMERQQADVHGGRCLDNGIELNTSKGKLFAKRVLVAAGAWSAPLVRELAGIKIPMDTERGYHLMLPAEPGRLPMAVSSLERKFIMTPMTGGLRLAGTVEFAGLHKTPDYRRAWGLVHHADALFERQLDTQGATPWMGCRPSLPDSLPVIDRVGPQGRLLLALGHHHLGLTQAAVTAQLILGLLSGKPSGLDIAPFRLARFGQLPPSHTLNHSVCLPGSEM</sequence>
<dbReference type="STRING" id="1414654.BFR47_08440"/>
<dbReference type="InterPro" id="IPR006076">
    <property type="entry name" value="FAD-dep_OxRdtase"/>
</dbReference>
<organism evidence="3 4">
    <name type="scientific">Oceanisphaera psychrotolerans</name>
    <dbReference type="NCBI Taxonomy" id="1414654"/>
    <lineage>
        <taxon>Bacteria</taxon>
        <taxon>Pseudomonadati</taxon>
        <taxon>Pseudomonadota</taxon>
        <taxon>Gammaproteobacteria</taxon>
        <taxon>Aeromonadales</taxon>
        <taxon>Aeromonadaceae</taxon>
        <taxon>Oceanisphaera</taxon>
    </lineage>
</organism>
<dbReference type="OrthoDB" id="9805337at2"/>